<reference evidence="4 5" key="1">
    <citation type="submission" date="2020-03" db="EMBL/GenBank/DDBJ databases">
        <title>WGS of the type strain of Planosporangium spp.</title>
        <authorList>
            <person name="Thawai C."/>
        </authorList>
    </citation>
    <scope>NUCLEOTIDE SEQUENCE [LARGE SCALE GENOMIC DNA]</scope>
    <source>
        <strain evidence="4 5">TBRC 5610</strain>
    </source>
</reference>
<dbReference type="Proteomes" id="UP000722989">
    <property type="component" value="Unassembled WGS sequence"/>
</dbReference>
<sequence length="271" mass="28045">MRATRSTDAAAGTTESTESTESGESTVSAAPVARRRPDLVQRLLGAVAAVLVTGGLVLVGGAGLNLWSRVHRIEASQAKLVHAVDAAWPPIPVRPAGRGGAGGQAIPAGQDTAAGQGSAGQDSSGAVARLHIPRLRLDLVVVEGSADADLLRGPGHIPGTPLPGQPGNVGIAGHRYPGVFWDLDRLHPGDPVVLETSRSWYVYRVDREMTVGPSDVDVLSPHPAGAPTGARDLLTLVTCDPVFTTLRRLIRQAVLVRTTPRADGAPPELTG</sequence>
<comment type="caution">
    <text evidence="4">The sequence shown here is derived from an EMBL/GenBank/DDBJ whole genome shotgun (WGS) entry which is preliminary data.</text>
</comment>
<dbReference type="Gene3D" id="2.40.260.10">
    <property type="entry name" value="Sortase"/>
    <property type="match status" value="1"/>
</dbReference>
<dbReference type="CDD" id="cd05830">
    <property type="entry name" value="Sortase_E"/>
    <property type="match status" value="1"/>
</dbReference>
<keyword evidence="1" id="KW-0378">Hydrolase</keyword>
<feature type="compositionally biased region" description="Low complexity" evidence="2">
    <location>
        <begin position="104"/>
        <end position="125"/>
    </location>
</feature>
<dbReference type="Pfam" id="PF04203">
    <property type="entry name" value="Sortase"/>
    <property type="match status" value="1"/>
</dbReference>
<feature type="region of interest" description="Disordered" evidence="2">
    <location>
        <begin position="95"/>
        <end position="125"/>
    </location>
</feature>
<feature type="transmembrane region" description="Helical" evidence="3">
    <location>
        <begin position="43"/>
        <end position="67"/>
    </location>
</feature>
<evidence type="ECO:0000256" key="3">
    <source>
        <dbReference type="SAM" id="Phobius"/>
    </source>
</evidence>
<feature type="region of interest" description="Disordered" evidence="2">
    <location>
        <begin position="1"/>
        <end position="32"/>
    </location>
</feature>
<keyword evidence="3" id="KW-0472">Membrane</keyword>
<accession>A0ABX0Y094</accession>
<evidence type="ECO:0000256" key="1">
    <source>
        <dbReference type="ARBA" id="ARBA00022801"/>
    </source>
</evidence>
<dbReference type="RefSeq" id="WP_167926656.1">
    <property type="nucleotide sequence ID" value="NZ_JAATVY010000013.1"/>
</dbReference>
<keyword evidence="5" id="KW-1185">Reference proteome</keyword>
<dbReference type="InterPro" id="IPR023365">
    <property type="entry name" value="Sortase_dom-sf"/>
</dbReference>
<evidence type="ECO:0000313" key="4">
    <source>
        <dbReference type="EMBL" id="NJC71759.1"/>
    </source>
</evidence>
<evidence type="ECO:0000313" key="5">
    <source>
        <dbReference type="Proteomes" id="UP000722989"/>
    </source>
</evidence>
<keyword evidence="3" id="KW-1133">Transmembrane helix</keyword>
<gene>
    <name evidence="4" type="ORF">HC031_18830</name>
</gene>
<protein>
    <submittedName>
        <fullName evidence="4">Class E sortase</fullName>
    </submittedName>
</protein>
<name>A0ABX0Y094_9ACTN</name>
<feature type="compositionally biased region" description="Low complexity" evidence="2">
    <location>
        <begin position="9"/>
        <end position="30"/>
    </location>
</feature>
<keyword evidence="3" id="KW-0812">Transmembrane</keyword>
<organism evidence="4 5">
    <name type="scientific">Planosporangium thailandense</name>
    <dbReference type="NCBI Taxonomy" id="765197"/>
    <lineage>
        <taxon>Bacteria</taxon>
        <taxon>Bacillati</taxon>
        <taxon>Actinomycetota</taxon>
        <taxon>Actinomycetes</taxon>
        <taxon>Micromonosporales</taxon>
        <taxon>Micromonosporaceae</taxon>
        <taxon>Planosporangium</taxon>
    </lineage>
</organism>
<dbReference type="InterPro" id="IPR042003">
    <property type="entry name" value="Sortase_E"/>
</dbReference>
<dbReference type="EMBL" id="JAATVY010000013">
    <property type="protein sequence ID" value="NJC71759.1"/>
    <property type="molecule type" value="Genomic_DNA"/>
</dbReference>
<dbReference type="SUPFAM" id="SSF63817">
    <property type="entry name" value="Sortase"/>
    <property type="match status" value="1"/>
</dbReference>
<dbReference type="NCBIfam" id="TIGR01076">
    <property type="entry name" value="sortase_fam"/>
    <property type="match status" value="1"/>
</dbReference>
<evidence type="ECO:0000256" key="2">
    <source>
        <dbReference type="SAM" id="MobiDB-lite"/>
    </source>
</evidence>
<proteinExistence type="predicted"/>
<dbReference type="InterPro" id="IPR005754">
    <property type="entry name" value="Sortase"/>
</dbReference>